<evidence type="ECO:0000256" key="9">
    <source>
        <dbReference type="SAM" id="SignalP"/>
    </source>
</evidence>
<evidence type="ECO:0008006" key="12">
    <source>
        <dbReference type="Google" id="ProtNLM"/>
    </source>
</evidence>
<comment type="cofactor">
    <cofactor evidence="7">
        <name>Zn(2+)</name>
        <dbReference type="ChEBI" id="CHEBI:29105"/>
    </cofactor>
    <text evidence="7">Binds 1 zinc ion per subunit.</text>
</comment>
<dbReference type="GO" id="GO:0004222">
    <property type="term" value="F:metalloendopeptidase activity"/>
    <property type="evidence" value="ECO:0007669"/>
    <property type="project" value="InterPro"/>
</dbReference>
<evidence type="ECO:0000256" key="6">
    <source>
        <dbReference type="ARBA" id="ARBA00023049"/>
    </source>
</evidence>
<feature type="compositionally biased region" description="Low complexity" evidence="8">
    <location>
        <begin position="304"/>
        <end position="327"/>
    </location>
</feature>
<dbReference type="GO" id="GO:0006508">
    <property type="term" value="P:proteolysis"/>
    <property type="evidence" value="ECO:0007669"/>
    <property type="project" value="UniProtKB-KW"/>
</dbReference>
<evidence type="ECO:0000256" key="7">
    <source>
        <dbReference type="PIRSR" id="PIRSR601577-2"/>
    </source>
</evidence>
<dbReference type="GO" id="GO:0007155">
    <property type="term" value="P:cell adhesion"/>
    <property type="evidence" value="ECO:0007669"/>
    <property type="project" value="InterPro"/>
</dbReference>
<dbReference type="EMBL" id="BDSP01000140">
    <property type="protein sequence ID" value="GAX19820.1"/>
    <property type="molecule type" value="Genomic_DNA"/>
</dbReference>
<dbReference type="SUPFAM" id="SSF55486">
    <property type="entry name" value="Metalloproteases ('zincins'), catalytic domain"/>
    <property type="match status" value="1"/>
</dbReference>
<dbReference type="Gene3D" id="3.90.132.10">
    <property type="entry name" value="Leishmanolysin , domain 2"/>
    <property type="match status" value="1"/>
</dbReference>
<keyword evidence="11" id="KW-1185">Reference proteome</keyword>
<keyword evidence="5 7" id="KW-0862">Zinc</keyword>
<keyword evidence="9" id="KW-0732">Signal</keyword>
<evidence type="ECO:0000256" key="1">
    <source>
        <dbReference type="ARBA" id="ARBA00005860"/>
    </source>
</evidence>
<gene>
    <name evidence="10" type="ORF">FisN_11Lh311</name>
</gene>
<evidence type="ECO:0000256" key="5">
    <source>
        <dbReference type="ARBA" id="ARBA00022833"/>
    </source>
</evidence>
<dbReference type="Proteomes" id="UP000198406">
    <property type="component" value="Unassembled WGS sequence"/>
</dbReference>
<keyword evidence="6 7" id="KW-0482">Metalloprotease</keyword>
<evidence type="ECO:0000256" key="4">
    <source>
        <dbReference type="ARBA" id="ARBA00022801"/>
    </source>
</evidence>
<reference evidence="10 11" key="1">
    <citation type="journal article" date="2015" name="Plant Cell">
        <title>Oil accumulation by the oleaginous diatom Fistulifera solaris as revealed by the genome and transcriptome.</title>
        <authorList>
            <person name="Tanaka T."/>
            <person name="Maeda Y."/>
            <person name="Veluchamy A."/>
            <person name="Tanaka M."/>
            <person name="Abida H."/>
            <person name="Marechal E."/>
            <person name="Bowler C."/>
            <person name="Muto M."/>
            <person name="Sunaga Y."/>
            <person name="Tanaka M."/>
            <person name="Yoshino T."/>
            <person name="Taniguchi T."/>
            <person name="Fukuda Y."/>
            <person name="Nemoto M."/>
            <person name="Matsumoto M."/>
            <person name="Wong P.S."/>
            <person name="Aburatani S."/>
            <person name="Fujibuchi W."/>
        </authorList>
    </citation>
    <scope>NUCLEOTIDE SEQUENCE [LARGE SCALE GENOMIC DNA]</scope>
    <source>
        <strain evidence="10 11">JPCC DA0580</strain>
    </source>
</reference>
<feature type="compositionally biased region" description="Polar residues" evidence="8">
    <location>
        <begin position="267"/>
        <end position="295"/>
    </location>
</feature>
<keyword evidence="2" id="KW-0645">Protease</keyword>
<keyword evidence="3 7" id="KW-0479">Metal-binding</keyword>
<feature type="compositionally biased region" description="Polar residues" evidence="8">
    <location>
        <begin position="176"/>
        <end position="259"/>
    </location>
</feature>
<feature type="compositionally biased region" description="Basic residues" evidence="8">
    <location>
        <begin position="76"/>
        <end position="92"/>
    </location>
</feature>
<name>A0A1Z5K0K5_FISSO</name>
<feature type="compositionally biased region" description="Low complexity" evidence="8">
    <location>
        <begin position="154"/>
        <end position="175"/>
    </location>
</feature>
<evidence type="ECO:0000256" key="8">
    <source>
        <dbReference type="SAM" id="MobiDB-lite"/>
    </source>
</evidence>
<protein>
    <recommendedName>
        <fullName evidence="12">Leishmanolysin-like peptidase</fullName>
    </recommendedName>
</protein>
<sequence>MKSISILSLLVTATWASTRHPSETHHVRKRSLQATTPYGNFDDQEHEYILSITPPAMHHDMTHSSTKTTAAGKSSSSKKSKGKGGKGSKGKGSKYSSSKSKGKGKGKKKSKKSSSKETLSPAPTLSPVTEETAPIQTPVLAPVMENAVPTRVPATTLAPAAPPTSSTDAPTSRPTMETQQAPTSTPTLLDPASTTPPTLVDDSSTSAPTVSNPVLTNAPTPVDDPSTSAPTPLDSASTTLPTPVDVSSTSAPTVSNTDATAAPTPLGPSSTSAPTSLETSLSSVPTAAIASSTDLPTALDESRTSTPTAATSSSTNPPTTAAEAPTAVPAALPTEDFETTLNLDQVPPQYHRVFQNAAAKWDSIIVGDLEDYPIFEEDRTNPELLCDGNSLPEIVDDVFICARLPNIDGVNSILGSAGPIFGRVGDFVQTAVGYMEFDLADIEMLETQGRLDGLILHEMAHVYGTGTLWGQNGLVTDTPDCPYSYDSKASEEYRALSGCDTAVPIETTGGAGTACLHWAESCFQTELMTGVNTGDQELSRLSIATLEDMGYVVDYSQADPYSVDQMDPSCVCGANQVHENDFQLSNGVSMSFHWQDNRRSLRYDASDKEREQAIQYGKKKLQDNHRSAEHMSRNTDPRRIFLADKVVLVLYFDKNERIQSVLVTPDP</sequence>
<dbReference type="GO" id="GO:0016020">
    <property type="term" value="C:membrane"/>
    <property type="evidence" value="ECO:0007669"/>
    <property type="project" value="InterPro"/>
</dbReference>
<comment type="caution">
    <text evidence="10">The sequence shown here is derived from an EMBL/GenBank/DDBJ whole genome shotgun (WGS) entry which is preliminary data.</text>
</comment>
<evidence type="ECO:0000256" key="3">
    <source>
        <dbReference type="ARBA" id="ARBA00022723"/>
    </source>
</evidence>
<proteinExistence type="inferred from homology"/>
<accession>A0A1Z5K0K5</accession>
<organism evidence="10 11">
    <name type="scientific">Fistulifera solaris</name>
    <name type="common">Oleaginous diatom</name>
    <dbReference type="NCBI Taxonomy" id="1519565"/>
    <lineage>
        <taxon>Eukaryota</taxon>
        <taxon>Sar</taxon>
        <taxon>Stramenopiles</taxon>
        <taxon>Ochrophyta</taxon>
        <taxon>Bacillariophyta</taxon>
        <taxon>Bacillariophyceae</taxon>
        <taxon>Bacillariophycidae</taxon>
        <taxon>Naviculales</taxon>
        <taxon>Naviculaceae</taxon>
        <taxon>Fistulifera</taxon>
    </lineage>
</organism>
<dbReference type="InterPro" id="IPR001577">
    <property type="entry name" value="Peptidase_M8"/>
</dbReference>
<comment type="similarity">
    <text evidence="1">Belongs to the peptidase M8 family.</text>
</comment>
<dbReference type="Pfam" id="PF01457">
    <property type="entry name" value="Peptidase_M8"/>
    <property type="match status" value="1"/>
</dbReference>
<dbReference type="AlphaFoldDB" id="A0A1Z5K0K5"/>
<feature type="chain" id="PRO_5012328729" description="Leishmanolysin-like peptidase" evidence="9">
    <location>
        <begin position="17"/>
        <end position="667"/>
    </location>
</feature>
<evidence type="ECO:0000313" key="10">
    <source>
        <dbReference type="EMBL" id="GAX19820.1"/>
    </source>
</evidence>
<feature type="region of interest" description="Disordered" evidence="8">
    <location>
        <begin position="154"/>
        <end position="327"/>
    </location>
</feature>
<feature type="signal peptide" evidence="9">
    <location>
        <begin position="1"/>
        <end position="16"/>
    </location>
</feature>
<dbReference type="InParanoid" id="A0A1Z5K0K5"/>
<dbReference type="GO" id="GO:0046872">
    <property type="term" value="F:metal ion binding"/>
    <property type="evidence" value="ECO:0007669"/>
    <property type="project" value="UniProtKB-KW"/>
</dbReference>
<evidence type="ECO:0000256" key="2">
    <source>
        <dbReference type="ARBA" id="ARBA00022670"/>
    </source>
</evidence>
<keyword evidence="4" id="KW-0378">Hydrolase</keyword>
<dbReference type="OrthoDB" id="48352at2759"/>
<feature type="compositionally biased region" description="Polar residues" evidence="8">
    <location>
        <begin position="117"/>
        <end position="129"/>
    </location>
</feature>
<evidence type="ECO:0000313" key="11">
    <source>
        <dbReference type="Proteomes" id="UP000198406"/>
    </source>
</evidence>
<feature type="region of interest" description="Disordered" evidence="8">
    <location>
        <begin position="57"/>
        <end position="132"/>
    </location>
</feature>
<feature type="binding site" evidence="7">
    <location>
        <position position="517"/>
    </location>
    <ligand>
        <name>Zn(2+)</name>
        <dbReference type="ChEBI" id="CHEBI:29105"/>
        <note>catalytic</note>
    </ligand>
</feature>
<feature type="compositionally biased region" description="Basic residues" evidence="8">
    <location>
        <begin position="100"/>
        <end position="113"/>
    </location>
</feature>